<evidence type="ECO:0000256" key="3">
    <source>
        <dbReference type="PIRSR" id="PIRSR603782-1"/>
    </source>
</evidence>
<dbReference type="InterPro" id="IPR006311">
    <property type="entry name" value="TAT_signal"/>
</dbReference>
<evidence type="ECO:0000313" key="9">
    <source>
        <dbReference type="Proteomes" id="UP000248889"/>
    </source>
</evidence>
<name>A0A2X0KHG2_9ACTN</name>
<dbReference type="CDD" id="cd02968">
    <property type="entry name" value="SCO"/>
    <property type="match status" value="1"/>
</dbReference>
<dbReference type="PANTHER" id="PTHR12151">
    <property type="entry name" value="ELECTRON TRANSPORT PROTIN SCO1/SENC FAMILY MEMBER"/>
    <property type="match status" value="1"/>
</dbReference>
<keyword evidence="3" id="KW-0479">Metal-binding</keyword>
<keyword evidence="4" id="KW-1015">Disulfide bond</keyword>
<feature type="chain" id="PRO_5039164238" evidence="6">
    <location>
        <begin position="39"/>
        <end position="227"/>
    </location>
</feature>
<keyword evidence="6" id="KW-0732">Signal</keyword>
<evidence type="ECO:0000256" key="4">
    <source>
        <dbReference type="PIRSR" id="PIRSR603782-2"/>
    </source>
</evidence>
<reference evidence="8 9" key="1">
    <citation type="submission" date="2018-06" db="EMBL/GenBank/DDBJ databases">
        <title>Streptacidiphilus pinicola sp. nov., isolated from pine grove soil.</title>
        <authorList>
            <person name="Roh S.G."/>
            <person name="Park S."/>
            <person name="Kim M.-K."/>
            <person name="Yun B.-R."/>
            <person name="Park J."/>
            <person name="Kim M.J."/>
            <person name="Kim Y.S."/>
            <person name="Kim S.B."/>
        </authorList>
    </citation>
    <scope>NUCLEOTIDE SEQUENCE [LARGE SCALE GENOMIC DNA]</scope>
    <source>
        <strain evidence="8 9">MMS16-CNU450</strain>
    </source>
</reference>
<feature type="domain" description="Thioredoxin" evidence="7">
    <location>
        <begin position="62"/>
        <end position="191"/>
    </location>
</feature>
<dbReference type="Gene3D" id="3.40.30.10">
    <property type="entry name" value="Glutaredoxin"/>
    <property type="match status" value="1"/>
</dbReference>
<feature type="binding site" evidence="3">
    <location>
        <position position="101"/>
    </location>
    <ligand>
        <name>Cu cation</name>
        <dbReference type="ChEBI" id="CHEBI:23378"/>
    </ligand>
</feature>
<dbReference type="AlphaFoldDB" id="A0A2X0KHG2"/>
<gene>
    <name evidence="8" type="ORF">DN069_06050</name>
</gene>
<organism evidence="8 9">
    <name type="scientific">Streptacidiphilus pinicola</name>
    <dbReference type="NCBI Taxonomy" id="2219663"/>
    <lineage>
        <taxon>Bacteria</taxon>
        <taxon>Bacillati</taxon>
        <taxon>Actinomycetota</taxon>
        <taxon>Actinomycetes</taxon>
        <taxon>Kitasatosporales</taxon>
        <taxon>Streptomycetaceae</taxon>
        <taxon>Streptacidiphilus</taxon>
    </lineage>
</organism>
<dbReference type="RefSeq" id="WP_111499794.1">
    <property type="nucleotide sequence ID" value="NZ_QKYN01000026.1"/>
</dbReference>
<dbReference type="Pfam" id="PF02630">
    <property type="entry name" value="SCO1-SenC"/>
    <property type="match status" value="1"/>
</dbReference>
<comment type="caution">
    <text evidence="8">The sequence shown here is derived from an EMBL/GenBank/DDBJ whole genome shotgun (WGS) entry which is preliminary data.</text>
</comment>
<dbReference type="GO" id="GO:0046872">
    <property type="term" value="F:metal ion binding"/>
    <property type="evidence" value="ECO:0007669"/>
    <property type="project" value="UniProtKB-KW"/>
</dbReference>
<feature type="disulfide bond" description="Redox-active" evidence="4">
    <location>
        <begin position="101"/>
        <end position="105"/>
    </location>
</feature>
<dbReference type="InterPro" id="IPR003782">
    <property type="entry name" value="SCO1/SenC"/>
</dbReference>
<proteinExistence type="inferred from homology"/>
<dbReference type="Proteomes" id="UP000248889">
    <property type="component" value="Unassembled WGS sequence"/>
</dbReference>
<comment type="similarity">
    <text evidence="1">Belongs to the SCO1/2 family.</text>
</comment>
<evidence type="ECO:0000313" key="8">
    <source>
        <dbReference type="EMBL" id="RAG86519.1"/>
    </source>
</evidence>
<feature type="binding site" evidence="3">
    <location>
        <position position="105"/>
    </location>
    <ligand>
        <name>Cu cation</name>
        <dbReference type="ChEBI" id="CHEBI:23378"/>
    </ligand>
</feature>
<evidence type="ECO:0000256" key="1">
    <source>
        <dbReference type="ARBA" id="ARBA00010996"/>
    </source>
</evidence>
<dbReference type="PROSITE" id="PS51318">
    <property type="entry name" value="TAT"/>
    <property type="match status" value="1"/>
</dbReference>
<protein>
    <submittedName>
        <fullName evidence="8">SCO family protein</fullName>
    </submittedName>
</protein>
<evidence type="ECO:0000259" key="7">
    <source>
        <dbReference type="PROSITE" id="PS51352"/>
    </source>
</evidence>
<dbReference type="PANTHER" id="PTHR12151:SF25">
    <property type="entry name" value="LINALOOL DEHYDRATASE_ISOMERASE DOMAIN-CONTAINING PROTEIN"/>
    <property type="match status" value="1"/>
</dbReference>
<dbReference type="InterPro" id="IPR036249">
    <property type="entry name" value="Thioredoxin-like_sf"/>
</dbReference>
<evidence type="ECO:0000256" key="2">
    <source>
        <dbReference type="ARBA" id="ARBA00023008"/>
    </source>
</evidence>
<feature type="region of interest" description="Disordered" evidence="5">
    <location>
        <begin position="39"/>
        <end position="69"/>
    </location>
</feature>
<evidence type="ECO:0000256" key="6">
    <source>
        <dbReference type="SAM" id="SignalP"/>
    </source>
</evidence>
<evidence type="ECO:0000256" key="5">
    <source>
        <dbReference type="SAM" id="MobiDB-lite"/>
    </source>
</evidence>
<keyword evidence="2 3" id="KW-0186">Copper</keyword>
<sequence>MTSSSFPTRPTRRSVLLGSVGGAAALLLAACGSSSSGAASADGSQLTPSTQAQQGPYQGTPLGRTFDKPAVTLTDTSGKPFDLAAGTRGKAMLLYFGYTHCPDVCPTTMGDIAVAVSKLPKDQQSKIDVVFVSTDPARDTPSGIRTWLAAFNPSFIGLTGDIQTIIAAAKSVGVYVAAPVKGQEPVHGAQTLAFLPTDDKAHVLYTSGTTSAVFQHDLPLLIKGVAA</sequence>
<keyword evidence="9" id="KW-1185">Reference proteome</keyword>
<accession>A0A2X0KHG2</accession>
<dbReference type="InterPro" id="IPR013766">
    <property type="entry name" value="Thioredoxin_domain"/>
</dbReference>
<feature type="compositionally biased region" description="Polar residues" evidence="5">
    <location>
        <begin position="47"/>
        <end position="57"/>
    </location>
</feature>
<dbReference type="SUPFAM" id="SSF52833">
    <property type="entry name" value="Thioredoxin-like"/>
    <property type="match status" value="1"/>
</dbReference>
<dbReference type="EMBL" id="QKYN01000026">
    <property type="protein sequence ID" value="RAG86519.1"/>
    <property type="molecule type" value="Genomic_DNA"/>
</dbReference>
<dbReference type="PROSITE" id="PS51352">
    <property type="entry name" value="THIOREDOXIN_2"/>
    <property type="match status" value="1"/>
</dbReference>
<dbReference type="OrthoDB" id="9790194at2"/>
<feature type="signal peptide" evidence="6">
    <location>
        <begin position="1"/>
        <end position="38"/>
    </location>
</feature>